<dbReference type="InterPro" id="IPR008965">
    <property type="entry name" value="CBM2/CBM3_carb-bd_dom_sf"/>
</dbReference>
<dbReference type="InterPro" id="IPR025883">
    <property type="entry name" value="Cadherin-like_domain"/>
</dbReference>
<reference evidence="6" key="1">
    <citation type="submission" date="2017-03" db="EMBL/GenBank/DDBJ databases">
        <title>Bacillus sp. V-88(T) DSM27956, whole genome shotgun sequencing project.</title>
        <authorList>
            <person name="Dastager S.G."/>
            <person name="Neurgaonkar P.S."/>
            <person name="Dharne M.S."/>
        </authorList>
    </citation>
    <scope>NUCLEOTIDE SEQUENCE [LARGE SCALE GENOMIC DNA]</scope>
    <source>
        <strain evidence="6">DSM 25145</strain>
    </source>
</reference>
<organism evidence="5 6">
    <name type="scientific">Domibacillus enclensis</name>
    <dbReference type="NCBI Taxonomy" id="1017273"/>
    <lineage>
        <taxon>Bacteria</taxon>
        <taxon>Bacillati</taxon>
        <taxon>Bacillota</taxon>
        <taxon>Bacilli</taxon>
        <taxon>Bacillales</taxon>
        <taxon>Bacillaceae</taxon>
        <taxon>Domibacillus</taxon>
    </lineage>
</organism>
<comment type="subcellular location">
    <subcellularLocation>
        <location evidence="1">Cell envelope</location>
    </subcellularLocation>
</comment>
<dbReference type="Pfam" id="PF20578">
    <property type="entry name" value="aBig_2"/>
    <property type="match status" value="1"/>
</dbReference>
<dbReference type="NCBIfam" id="TIGR02543">
    <property type="entry name" value="List_Bact_rpt"/>
    <property type="match status" value="9"/>
</dbReference>
<dbReference type="InterPro" id="IPR013378">
    <property type="entry name" value="InlB-like_B-rpt"/>
</dbReference>
<keyword evidence="2 3" id="KW-0732">Signal</keyword>
<dbReference type="Pfam" id="PF00395">
    <property type="entry name" value="SLH"/>
    <property type="match status" value="3"/>
</dbReference>
<dbReference type="PROSITE" id="PS51272">
    <property type="entry name" value="SLH"/>
    <property type="match status" value="3"/>
</dbReference>
<dbReference type="CDD" id="cd08548">
    <property type="entry name" value="Type_I_cohesin_like"/>
    <property type="match status" value="2"/>
</dbReference>
<proteinExistence type="predicted"/>
<dbReference type="InterPro" id="IPR001119">
    <property type="entry name" value="SLH_dom"/>
</dbReference>
<feature type="domain" description="SLH" evidence="4">
    <location>
        <begin position="1589"/>
        <end position="1652"/>
    </location>
</feature>
<feature type="domain" description="SLH" evidence="4">
    <location>
        <begin position="1525"/>
        <end position="1588"/>
    </location>
</feature>
<protein>
    <recommendedName>
        <fullName evidence="4">SLH domain-containing protein</fullName>
    </recommendedName>
</protein>
<dbReference type="Gene3D" id="2.60.40.4270">
    <property type="entry name" value="Listeria-Bacteroides repeat domain"/>
    <property type="match status" value="11"/>
</dbReference>
<name>A0ABX4EAQ6_9BACI</name>
<evidence type="ECO:0000256" key="2">
    <source>
        <dbReference type="ARBA" id="ARBA00022729"/>
    </source>
</evidence>
<feature type="chain" id="PRO_5045854798" description="SLH domain-containing protein" evidence="3">
    <location>
        <begin position="28"/>
        <end position="1760"/>
    </location>
</feature>
<dbReference type="InterPro" id="IPR042229">
    <property type="entry name" value="Listeria/Bacterioides_rpt_sf"/>
</dbReference>
<evidence type="ECO:0000256" key="3">
    <source>
        <dbReference type="SAM" id="SignalP"/>
    </source>
</evidence>
<feature type="signal peptide" evidence="3">
    <location>
        <begin position="1"/>
        <end position="27"/>
    </location>
</feature>
<feature type="domain" description="SLH" evidence="4">
    <location>
        <begin position="1660"/>
        <end position="1723"/>
    </location>
</feature>
<sequence>MRMKNRLKWLNLLLVCLLVVSSILPYAAPVKAEPLSEGYIKASIGTVSGAVGSTVEVPVYIDELSVGIDNYVLAFQYDIESLTFIEAINKKNSDNFVQTDFTEFGLNLVIGDDYEELLSVPGEIFLLKFKIKDSVKAGMSSSINFVQGDSSFKDVNNTILTDAYESGSVSVPAPGTINWKAGTDAAMPGETATIPVSYNGLSENMGAYGSKLSFDQTVLEAVSVTPMYGDASDACNEEAEEGCFVSHIDNKNGTVSAAWVDSTGGDKPLTGAYTENLFTIDFKVKEEAAAGVVNLDFIEDDSYSVNLDLNSMASTYTAGEIEILQGYTVSYDENGSTGGTAPEGGTYQEAVEVAVKGNTGSLVKTGFKFTGWNTKVDGSGKAYDAGDTLTVGTENITLYAQWQAYSTNAKLSNLTVQNATLTPSTFDPGTTSYTLNAPYSVTEVDVTPTIADALATVTVEGKTVVSGQAQKVTLSVGENVIPVVVTAEDGVTTETYTITITRAQSDDALAAEDKEALAIGYAQGDSASSVTKDVTLPVSGGKGSVITWQSSDEDFVSSSGTVTRPLFTDGDQAITLTASIKKGEAIETKTFTLTLPALAGYTVSYDANGADEGAAPKAGKYNPDDTATVSGNAGSLAKTGHTFNGWNTKADGTGTAYAAADTFTIEANTTLYAQWKINEYTVSFESDGGDAVNDQTIDYNQKATQPDAPEKEGYIFSGWFTEAALENEYDFNTSVTSDITLYAKWTIKQYIVSFDSNGGTAVNDETIDHGDTATKPADPEKEGYTFKGWYTDGQLETEYDFSTQVKAAKTLYGKWELNEYDVTFDVDGGTAVSAQRIVHNEKATAPSAPTKTGYTFEGWYSDGAFETEFDFDTAIKQDTVIYANWTINKYDVTFNTDGGTAVNAQSIEYNKKAAEPDAPTKTGYTFAGWYDDADTEFSFDQLITEDTVVYAKWTINEYDVTFHVNGGTAVGKQSIEYNKQAAEPTAPEKTGYTFEGWYSDAEGEIEFSFDTKITADTAVYAKWAPIPYTVTFESNTDTEVDPATVPYDSKITEPADLTKTGYTFAGWFQNEALTDEWNFDEDTMTGDLTLHAKWTANPQTITFDTAGGSAIADDTVAYDDKITKPSDPTKAGHTFKGWLMDSEEWDFNKDFVKGNMTLTARWEINEYTLSFDSNDGSEVEAQEVTYNEKAQQPSQPTKAGHTFAGWYADEALETEWNFDEDVVTEDVTLYAKWDINSYTVTFSANRGSEVAPATAVYNTMITKPENPTRPGYSFVNWYTDEQLRTTFDFTTPITGDLTLYARWSSNASPAPQPTTEDIVVDVVSGDETLVQTPIKRTTNPDGTVNDDVTFTPDKAAESVEKLKDAENKTARIVIPDANDKVSETNIGVPQSAMNALANGEANLEIDTENARIFVPSDSITGFGDDLYFRVVPVKKEEEKQAIETRAKQEEKVKEVTGNNTATIQVLGRPMTIETNMQNRPVTLTLPLPANVSQEMIDNLAIFIEHSNGTKQVIRGTVVEWKNGQKGVQFDVDHFSTFTMLYLEEAATEETGTHDLYIHGFKDGTFRPDETVTRAQIAAMLVRNLDMTYNGKVSYKDTKASFAMKEIEMAREAGVILGFSDGTFRPDQAVTRAQVAAIASRWVGNVCKENPDSALCTPSKEAAAFTDVAADHWAATSIKHASSVGIINGFGNGSFKPEQAITRAQAVVMLNRLFERGPLNGVSEPTFSDVPAGHWAFKEIEEAATTHDYEIDQNGNEQLLP</sequence>
<dbReference type="InterPro" id="IPR002102">
    <property type="entry name" value="Cohesin_dom"/>
</dbReference>
<dbReference type="InterPro" id="IPR046780">
    <property type="entry name" value="aBig_2"/>
</dbReference>
<evidence type="ECO:0000256" key="1">
    <source>
        <dbReference type="ARBA" id="ARBA00004196"/>
    </source>
</evidence>
<dbReference type="InterPro" id="IPR051465">
    <property type="entry name" value="Cell_Envelope_Struct_Comp"/>
</dbReference>
<dbReference type="PANTHER" id="PTHR43308:SF5">
    <property type="entry name" value="S-LAYER PROTEIN _ PEPTIDOGLYCAN ENDO-BETA-N-ACETYLGLUCOSAMINIDASE"/>
    <property type="match status" value="1"/>
</dbReference>
<dbReference type="Pfam" id="PF12733">
    <property type="entry name" value="Cadherin-like"/>
    <property type="match status" value="1"/>
</dbReference>
<keyword evidence="6" id="KW-1185">Reference proteome</keyword>
<accession>A0ABX4EAQ6</accession>
<dbReference type="EMBL" id="MWSK01000002">
    <property type="protein sequence ID" value="OXS79099.1"/>
    <property type="molecule type" value="Genomic_DNA"/>
</dbReference>
<dbReference type="Proteomes" id="UP000215545">
    <property type="component" value="Unassembled WGS sequence"/>
</dbReference>
<dbReference type="PANTHER" id="PTHR43308">
    <property type="entry name" value="OUTER MEMBRANE PROTEIN ALPHA-RELATED"/>
    <property type="match status" value="1"/>
</dbReference>
<dbReference type="Pfam" id="PF09479">
    <property type="entry name" value="Flg_new"/>
    <property type="match status" value="11"/>
</dbReference>
<dbReference type="SUPFAM" id="SSF49384">
    <property type="entry name" value="Carbohydrate-binding domain"/>
    <property type="match status" value="2"/>
</dbReference>
<dbReference type="Gene3D" id="2.60.40.680">
    <property type="match status" value="2"/>
</dbReference>
<evidence type="ECO:0000313" key="6">
    <source>
        <dbReference type="Proteomes" id="UP000215545"/>
    </source>
</evidence>
<evidence type="ECO:0000313" key="5">
    <source>
        <dbReference type="EMBL" id="OXS79099.1"/>
    </source>
</evidence>
<comment type="caution">
    <text evidence="5">The sequence shown here is derived from an EMBL/GenBank/DDBJ whole genome shotgun (WGS) entry which is preliminary data.</text>
</comment>
<evidence type="ECO:0000259" key="4">
    <source>
        <dbReference type="PROSITE" id="PS51272"/>
    </source>
</evidence>
<dbReference type="Pfam" id="PF00963">
    <property type="entry name" value="Cohesin"/>
    <property type="match status" value="2"/>
</dbReference>
<gene>
    <name evidence="5" type="ORF">B1B05_04790</name>
</gene>